<gene>
    <name evidence="1" type="ORF">HaLaN_05444</name>
</gene>
<keyword evidence="1" id="KW-0378">Hydrolase</keyword>
<protein>
    <submittedName>
        <fullName evidence="1">Zinc carboxypeptidase family protein</fullName>
    </submittedName>
</protein>
<keyword evidence="2" id="KW-1185">Reference proteome</keyword>
<name>A0A699YIY3_HAELA</name>
<proteinExistence type="predicted"/>
<dbReference type="Proteomes" id="UP000485058">
    <property type="component" value="Unassembled WGS sequence"/>
</dbReference>
<accession>A0A699YIY3</accession>
<keyword evidence="1" id="KW-0645">Protease</keyword>
<dbReference type="GO" id="GO:0004180">
    <property type="term" value="F:carboxypeptidase activity"/>
    <property type="evidence" value="ECO:0007669"/>
    <property type="project" value="UniProtKB-KW"/>
</dbReference>
<organism evidence="1 2">
    <name type="scientific">Haematococcus lacustris</name>
    <name type="common">Green alga</name>
    <name type="synonym">Haematococcus pluvialis</name>
    <dbReference type="NCBI Taxonomy" id="44745"/>
    <lineage>
        <taxon>Eukaryota</taxon>
        <taxon>Viridiplantae</taxon>
        <taxon>Chlorophyta</taxon>
        <taxon>core chlorophytes</taxon>
        <taxon>Chlorophyceae</taxon>
        <taxon>CS clade</taxon>
        <taxon>Chlamydomonadales</taxon>
        <taxon>Haematococcaceae</taxon>
        <taxon>Haematococcus</taxon>
    </lineage>
</organism>
<keyword evidence="1" id="KW-0121">Carboxypeptidase</keyword>
<evidence type="ECO:0000313" key="1">
    <source>
        <dbReference type="EMBL" id="GFH10177.1"/>
    </source>
</evidence>
<sequence length="98" mass="10692">MAEFFMEGLLQRLTDRSDPVAHALLTGCVFYTIPNITAASHHRIPTPQLLPCSCWADLLAARWPLAEEVSQSASPTAGVLTPCLLDSSTRLHCPHRAP</sequence>
<dbReference type="AlphaFoldDB" id="A0A699YIY3"/>
<evidence type="ECO:0000313" key="2">
    <source>
        <dbReference type="Proteomes" id="UP000485058"/>
    </source>
</evidence>
<comment type="caution">
    <text evidence="1">The sequence shown here is derived from an EMBL/GenBank/DDBJ whole genome shotgun (WGS) entry which is preliminary data.</text>
</comment>
<dbReference type="EMBL" id="BLLF01000293">
    <property type="protein sequence ID" value="GFH10177.1"/>
    <property type="molecule type" value="Genomic_DNA"/>
</dbReference>
<reference evidence="1 2" key="1">
    <citation type="submission" date="2020-02" db="EMBL/GenBank/DDBJ databases">
        <title>Draft genome sequence of Haematococcus lacustris strain NIES-144.</title>
        <authorList>
            <person name="Morimoto D."/>
            <person name="Nakagawa S."/>
            <person name="Yoshida T."/>
            <person name="Sawayama S."/>
        </authorList>
    </citation>
    <scope>NUCLEOTIDE SEQUENCE [LARGE SCALE GENOMIC DNA]</scope>
    <source>
        <strain evidence="1 2">NIES-144</strain>
    </source>
</reference>